<dbReference type="Proteomes" id="UP001612741">
    <property type="component" value="Unassembled WGS sequence"/>
</dbReference>
<evidence type="ECO:0000313" key="2">
    <source>
        <dbReference type="EMBL" id="MFI6502982.1"/>
    </source>
</evidence>
<gene>
    <name evidence="2" type="ORF">ACIBG2_36770</name>
</gene>
<evidence type="ECO:0000313" key="3">
    <source>
        <dbReference type="Proteomes" id="UP001612741"/>
    </source>
</evidence>
<feature type="region of interest" description="Disordered" evidence="1">
    <location>
        <begin position="1"/>
        <end position="36"/>
    </location>
</feature>
<dbReference type="RefSeq" id="WP_397088688.1">
    <property type="nucleotide sequence ID" value="NZ_JBITGY010000011.1"/>
</dbReference>
<sequence>MSELADPQSQPPVGGRPGARRRLHRARDETPRPRRRIELELLTGPIQGLDDDKIAYARTLRDRGVAVPDIAAKLIIPTGKNQGSNPSVASVYRILY</sequence>
<proteinExistence type="predicted"/>
<dbReference type="EMBL" id="JBITGY010000011">
    <property type="protein sequence ID" value="MFI6502982.1"/>
    <property type="molecule type" value="Genomic_DNA"/>
</dbReference>
<reference evidence="2 3" key="1">
    <citation type="submission" date="2024-10" db="EMBL/GenBank/DDBJ databases">
        <title>The Natural Products Discovery Center: Release of the First 8490 Sequenced Strains for Exploring Actinobacteria Biosynthetic Diversity.</title>
        <authorList>
            <person name="Kalkreuter E."/>
            <person name="Kautsar S.A."/>
            <person name="Yang D."/>
            <person name="Bader C.D."/>
            <person name="Teijaro C.N."/>
            <person name="Fluegel L."/>
            <person name="Davis C.M."/>
            <person name="Simpson J.R."/>
            <person name="Lauterbach L."/>
            <person name="Steele A.D."/>
            <person name="Gui C."/>
            <person name="Meng S."/>
            <person name="Li G."/>
            <person name="Viehrig K."/>
            <person name="Ye F."/>
            <person name="Su P."/>
            <person name="Kiefer A.F."/>
            <person name="Nichols A."/>
            <person name="Cepeda A.J."/>
            <person name="Yan W."/>
            <person name="Fan B."/>
            <person name="Jiang Y."/>
            <person name="Adhikari A."/>
            <person name="Zheng C.-J."/>
            <person name="Schuster L."/>
            <person name="Cowan T.M."/>
            <person name="Smanski M.J."/>
            <person name="Chevrette M.G."/>
            <person name="De Carvalho L.P.S."/>
            <person name="Shen B."/>
        </authorList>
    </citation>
    <scope>NUCLEOTIDE SEQUENCE [LARGE SCALE GENOMIC DNA]</scope>
    <source>
        <strain evidence="2 3">NPDC050545</strain>
    </source>
</reference>
<keyword evidence="3" id="KW-1185">Reference proteome</keyword>
<protein>
    <submittedName>
        <fullName evidence="2">Uncharacterized protein</fullName>
    </submittedName>
</protein>
<name>A0ABW7Z4Y7_9ACTN</name>
<feature type="compositionally biased region" description="Basic and acidic residues" evidence="1">
    <location>
        <begin position="26"/>
        <end position="36"/>
    </location>
</feature>
<organism evidence="2 3">
    <name type="scientific">Nonomuraea typhae</name>
    <dbReference type="NCBI Taxonomy" id="2603600"/>
    <lineage>
        <taxon>Bacteria</taxon>
        <taxon>Bacillati</taxon>
        <taxon>Actinomycetota</taxon>
        <taxon>Actinomycetes</taxon>
        <taxon>Streptosporangiales</taxon>
        <taxon>Streptosporangiaceae</taxon>
        <taxon>Nonomuraea</taxon>
    </lineage>
</organism>
<accession>A0ABW7Z4Y7</accession>
<evidence type="ECO:0000256" key="1">
    <source>
        <dbReference type="SAM" id="MobiDB-lite"/>
    </source>
</evidence>
<comment type="caution">
    <text evidence="2">The sequence shown here is derived from an EMBL/GenBank/DDBJ whole genome shotgun (WGS) entry which is preliminary data.</text>
</comment>